<evidence type="ECO:0000256" key="1">
    <source>
        <dbReference type="ARBA" id="ARBA00003238"/>
    </source>
</evidence>
<evidence type="ECO:0000256" key="2">
    <source>
        <dbReference type="ARBA" id="ARBA00023121"/>
    </source>
</evidence>
<dbReference type="InterPro" id="IPR050270">
    <property type="entry name" value="DegV_domain_contain"/>
</dbReference>
<dbReference type="AlphaFoldDB" id="A0A8I1DEC9"/>
<dbReference type="PANTHER" id="PTHR33434">
    <property type="entry name" value="DEGV DOMAIN-CONTAINING PROTEIN DR_1986-RELATED"/>
    <property type="match status" value="1"/>
</dbReference>
<dbReference type="EMBL" id="JAECVW010000002">
    <property type="protein sequence ID" value="MBH8594854.1"/>
    <property type="molecule type" value="Genomic_DNA"/>
</dbReference>
<comment type="function">
    <text evidence="1">May bind long-chain fatty acids, such as palmitate, and may play a role in lipid transport or fatty acid metabolism.</text>
</comment>
<evidence type="ECO:0000313" key="3">
    <source>
        <dbReference type="EMBL" id="MBH8594854.1"/>
    </source>
</evidence>
<dbReference type="Gene3D" id="3.30.1180.10">
    <property type="match status" value="1"/>
</dbReference>
<keyword evidence="4" id="KW-1185">Reference proteome</keyword>
<dbReference type="RefSeq" id="WP_181732509.1">
    <property type="nucleotide sequence ID" value="NZ_JACEIR010000008.1"/>
</dbReference>
<gene>
    <name evidence="3" type="ORF">I8U20_05860</name>
</gene>
<dbReference type="Pfam" id="PF02645">
    <property type="entry name" value="DegV"/>
    <property type="match status" value="1"/>
</dbReference>
<dbReference type="InterPro" id="IPR003797">
    <property type="entry name" value="DegV"/>
</dbReference>
<dbReference type="NCBIfam" id="TIGR00762">
    <property type="entry name" value="DegV"/>
    <property type="match status" value="1"/>
</dbReference>
<protein>
    <submittedName>
        <fullName evidence="3">DegV family protein</fullName>
    </submittedName>
</protein>
<dbReference type="PROSITE" id="PS51482">
    <property type="entry name" value="DEGV"/>
    <property type="match status" value="1"/>
</dbReference>
<reference evidence="3 4" key="1">
    <citation type="submission" date="2020-12" db="EMBL/GenBank/DDBJ databases">
        <title>WGS of Thermoactinomyces spp.</title>
        <authorList>
            <person name="Cheng K."/>
        </authorList>
    </citation>
    <scope>NUCLEOTIDE SEQUENCE [LARGE SCALE GENOMIC DNA]</scope>
    <source>
        <strain evidence="4">CICC 10671\DSM 43846</strain>
    </source>
</reference>
<accession>A0A8I1DEC9</accession>
<name>A0A8I1DEC9_THEIN</name>
<proteinExistence type="predicted"/>
<comment type="caution">
    <text evidence="3">The sequence shown here is derived from an EMBL/GenBank/DDBJ whole genome shotgun (WGS) entry which is preliminary data.</text>
</comment>
<evidence type="ECO:0000313" key="4">
    <source>
        <dbReference type="Proteomes" id="UP000633619"/>
    </source>
</evidence>
<dbReference type="Gene3D" id="3.40.50.10170">
    <property type="match status" value="1"/>
</dbReference>
<dbReference type="SUPFAM" id="SSF82549">
    <property type="entry name" value="DAK1/DegV-like"/>
    <property type="match status" value="1"/>
</dbReference>
<dbReference type="GO" id="GO:0008289">
    <property type="term" value="F:lipid binding"/>
    <property type="evidence" value="ECO:0007669"/>
    <property type="project" value="UniProtKB-KW"/>
</dbReference>
<dbReference type="PANTHER" id="PTHR33434:SF3">
    <property type="entry name" value="DEGV DOMAIN-CONTAINING PROTEIN YITS"/>
    <property type="match status" value="1"/>
</dbReference>
<sequence length="280" mass="31193">MKIALVTDSTCDLPRETAEKFNIHVVPLRIHYSGGEFRDGIDITSREIMNRLEHEVPKTSMPSPEEITRIYHSLQEQGYTHCIVLTVSASLSGTHNTFRLCAQEISGMKIDVIDSKGVSWILGFLVLETARLIRKTGNYEEIIRKIHETKEKIKAYFILDTLQYVQKGGRIGKVAKSLGSMLHIKPVITFDSEGKLHTHSVARGKKQALKKLMAPVYEHLSSTRARIAVLHTQAEKEAEALLNQLKNAGNVSETYLGWIGPTLAVHAGPGLLGIVIHPQD</sequence>
<dbReference type="Proteomes" id="UP000633619">
    <property type="component" value="Unassembled WGS sequence"/>
</dbReference>
<organism evidence="3 4">
    <name type="scientific">Thermoactinomyces intermedius</name>
    <dbReference type="NCBI Taxonomy" id="2024"/>
    <lineage>
        <taxon>Bacteria</taxon>
        <taxon>Bacillati</taxon>
        <taxon>Bacillota</taxon>
        <taxon>Bacilli</taxon>
        <taxon>Bacillales</taxon>
        <taxon>Thermoactinomycetaceae</taxon>
        <taxon>Thermoactinomyces</taxon>
    </lineage>
</organism>
<keyword evidence="2" id="KW-0446">Lipid-binding</keyword>
<dbReference type="InterPro" id="IPR043168">
    <property type="entry name" value="DegV_C"/>
</dbReference>